<evidence type="ECO:0000313" key="4">
    <source>
        <dbReference type="Proteomes" id="UP001207930"/>
    </source>
</evidence>
<protein>
    <submittedName>
        <fullName evidence="3">Autotransporter-associated beta strand repeat-containing protein</fullName>
    </submittedName>
</protein>
<dbReference type="EMBL" id="JAPDDS010000004">
    <property type="protein sequence ID" value="MCW1884697.1"/>
    <property type="molecule type" value="Genomic_DNA"/>
</dbReference>
<organism evidence="3 4">
    <name type="scientific">Luteolibacter flavescens</name>
    <dbReference type="NCBI Taxonomy" id="1859460"/>
    <lineage>
        <taxon>Bacteria</taxon>
        <taxon>Pseudomonadati</taxon>
        <taxon>Verrucomicrobiota</taxon>
        <taxon>Verrucomicrobiia</taxon>
        <taxon>Verrucomicrobiales</taxon>
        <taxon>Verrucomicrobiaceae</taxon>
        <taxon>Luteolibacter</taxon>
    </lineage>
</organism>
<dbReference type="Gene3D" id="2.60.120.260">
    <property type="entry name" value="Galactose-binding domain-like"/>
    <property type="match status" value="1"/>
</dbReference>
<dbReference type="RefSeq" id="WP_264500657.1">
    <property type="nucleotide sequence ID" value="NZ_JAPDDS010000004.1"/>
</dbReference>
<dbReference type="SUPFAM" id="SSF51126">
    <property type="entry name" value="Pectin lyase-like"/>
    <property type="match status" value="1"/>
</dbReference>
<evidence type="ECO:0000256" key="1">
    <source>
        <dbReference type="ARBA" id="ARBA00022729"/>
    </source>
</evidence>
<feature type="chain" id="PRO_5047333258" evidence="2">
    <location>
        <begin position="30"/>
        <end position="1174"/>
    </location>
</feature>
<comment type="caution">
    <text evidence="3">The sequence shown here is derived from an EMBL/GenBank/DDBJ whole genome shotgun (WGS) entry which is preliminary data.</text>
</comment>
<dbReference type="NCBIfam" id="TIGR02601">
    <property type="entry name" value="autotrns_rpt"/>
    <property type="match status" value="3"/>
</dbReference>
<proteinExistence type="predicted"/>
<dbReference type="Pfam" id="PF12951">
    <property type="entry name" value="PATR"/>
    <property type="match status" value="4"/>
</dbReference>
<feature type="signal peptide" evidence="2">
    <location>
        <begin position="1"/>
        <end position="29"/>
    </location>
</feature>
<dbReference type="Proteomes" id="UP001207930">
    <property type="component" value="Unassembled WGS sequence"/>
</dbReference>
<name>A0ABT3FM90_9BACT</name>
<evidence type="ECO:0000256" key="2">
    <source>
        <dbReference type="SAM" id="SignalP"/>
    </source>
</evidence>
<keyword evidence="4" id="KW-1185">Reference proteome</keyword>
<reference evidence="3 4" key="1">
    <citation type="submission" date="2022-10" db="EMBL/GenBank/DDBJ databases">
        <title>Luteolibacter flavescens strain MCCC 1K03193, whole genome shotgun sequencing project.</title>
        <authorList>
            <person name="Zhao G."/>
            <person name="Shen L."/>
        </authorList>
    </citation>
    <scope>NUCLEOTIDE SEQUENCE [LARGE SCALE GENOMIC DNA]</scope>
    <source>
        <strain evidence="3 4">MCCC 1K03193</strain>
    </source>
</reference>
<dbReference type="InterPro" id="IPR013425">
    <property type="entry name" value="Autotrns_rpt"/>
</dbReference>
<keyword evidence="1 2" id="KW-0732">Signal</keyword>
<evidence type="ECO:0000313" key="3">
    <source>
        <dbReference type="EMBL" id="MCW1884697.1"/>
    </source>
</evidence>
<dbReference type="InterPro" id="IPR011050">
    <property type="entry name" value="Pectin_lyase_fold/virulence"/>
</dbReference>
<sequence>MNAKSRFTTTFPRALVLCSSPLLGVCVSAAPISQNENNGTNSWTLPTGTNLLATATASGTLNNQFGSSGSWGTLTDGSVGPTPNNTTPYQTAMNTVVVPTANNEVTFTLDLTGHPDGHTITTFDSYGLWNDPGRDDQRYTLSYSTDNVNFTQLISVQNNTVNPGTSKATHTRVFDDTGVLATNVKAIRVKFTNPQENGGAGYSEFVLTSTPVAALPVRTINEANGTNLWTLPAGTNLLDAAAVMSPPPSGSPSAGVITAGTWGAVTDGVLGTPNSPASSVTPLSGTSVVFPLKDLETNTKGYDLTSLDFYCAWADSGRDDMDLVVSYSTYDDPENFLPLHFVANHTPGPGNLATHTRLYPASGYLATNVAAIKLDFPAQENGWVGYREFIALGTASPLTAALTWTGGAGSAGNATWSTAAANWSSAYSASSPLSFTQAGANRNITVPTSIAASSMTFSHDNTPAYAFAGQKISVTNSIASSGAGAATFTAPVKANTGLLLTGAGSMTFGADVETTGLIISGTGSITLNADNDDGGTPLFTGTASVANGTLNVGHNLAIASATLAMSGGTTNFTTAAPYIARLSGTGGTISLGNTELTVGLDATSAQTSTFAGNIAQGTGTGRLTKIDESTLILGGTNTYTGATRVVSGTLELAKRVSLYGGNTAQWTAANVVVNSGTMLAFHVGGTGEFTDSDLTALNLGGFEQESRLGFNATADFTLTRNIGGSAGLYKEGPASLVLTGTNTHAGDTIISEGTIKAANPSGVSLPHDVYLGDASNHNVFLSMGADHQFGPESVLHVANITFNGSNAKVQLRGTNQEVAGLQSPTDAFASIIQNDDQTVPDYVENPALMPASLTINTVADSYYSFRGIIRNETGPALSLVKNGPGFQELISSPLQSYGYTGPTTINGGTLKLTFSGVFTGFVSDVTVNAGATLELDGTFNFGRAISGAGQVVKSGVSTVTLGGSANTYTGDTKVMSGTLGVTGNSIPNGSKLVLDGGVVSIPADANEVVGSLYYGGVQQGPGTYGSTSSAATFKDDAHFAGTGVVTVPGATLSFEDWAAAAIANPANRGRAADPDGDGHTNLDEFLFGTSPVAATGSLASYEKSGNTLVIRWTEHIGSTYVLQESTTLQSPWSNSAVVPANAADQSGVASGYVRRQAVIPVDGVKKFVRVQGNE</sequence>
<gene>
    <name evidence="3" type="ORF">OKA04_08145</name>
</gene>
<accession>A0ABT3FM90</accession>